<dbReference type="PANTHER" id="PTHR22912">
    <property type="entry name" value="DISULFIDE OXIDOREDUCTASE"/>
    <property type="match status" value="1"/>
</dbReference>
<dbReference type="AlphaFoldDB" id="A0A382XUL8"/>
<dbReference type="InterPro" id="IPR023753">
    <property type="entry name" value="FAD/NAD-binding_dom"/>
</dbReference>
<dbReference type="GO" id="GO:0004148">
    <property type="term" value="F:dihydrolipoyl dehydrogenase (NADH) activity"/>
    <property type="evidence" value="ECO:0007669"/>
    <property type="project" value="TreeGrafter"/>
</dbReference>
<evidence type="ECO:0000256" key="7">
    <source>
        <dbReference type="ARBA" id="ARBA00023284"/>
    </source>
</evidence>
<keyword evidence="5" id="KW-0560">Oxidoreductase</keyword>
<dbReference type="InterPro" id="IPR012999">
    <property type="entry name" value="Pyr_OxRdtase_I_AS"/>
</dbReference>
<dbReference type="PROSITE" id="PS00076">
    <property type="entry name" value="PYRIDINE_REDOX_1"/>
    <property type="match status" value="1"/>
</dbReference>
<comment type="similarity">
    <text evidence="2">Belongs to the class-I pyridine nucleotide-disulfide oxidoreductase family.</text>
</comment>
<dbReference type="PRINTS" id="PR00411">
    <property type="entry name" value="PNDRDTASEI"/>
</dbReference>
<dbReference type="Gene3D" id="3.50.50.60">
    <property type="entry name" value="FAD/NAD(P)-binding domain"/>
    <property type="match status" value="1"/>
</dbReference>
<evidence type="ECO:0000256" key="5">
    <source>
        <dbReference type="ARBA" id="ARBA00023002"/>
    </source>
</evidence>
<feature type="non-terminal residue" evidence="9">
    <location>
        <position position="108"/>
    </location>
</feature>
<dbReference type="SUPFAM" id="SSF51905">
    <property type="entry name" value="FAD/NAD(P)-binding domain"/>
    <property type="match status" value="1"/>
</dbReference>
<reference evidence="9" key="1">
    <citation type="submission" date="2018-05" db="EMBL/GenBank/DDBJ databases">
        <authorList>
            <person name="Lanie J.A."/>
            <person name="Ng W.-L."/>
            <person name="Kazmierczak K.M."/>
            <person name="Andrzejewski T.M."/>
            <person name="Davidsen T.M."/>
            <person name="Wayne K.J."/>
            <person name="Tettelin H."/>
            <person name="Glass J.I."/>
            <person name="Rusch D."/>
            <person name="Podicherti R."/>
            <person name="Tsui H.-C.T."/>
            <person name="Winkler M.E."/>
        </authorList>
    </citation>
    <scope>NUCLEOTIDE SEQUENCE</scope>
</reference>
<keyword evidence="4" id="KW-0274">FAD</keyword>
<name>A0A382XUL8_9ZZZZ</name>
<accession>A0A382XUL8</accession>
<evidence type="ECO:0000256" key="6">
    <source>
        <dbReference type="ARBA" id="ARBA00023157"/>
    </source>
</evidence>
<evidence type="ECO:0000256" key="4">
    <source>
        <dbReference type="ARBA" id="ARBA00022827"/>
    </source>
</evidence>
<sequence>MNNNLHSDLVVIGAGPGGYAAAFRASDLGKKVTLIDKNNALGGVCLNQGCIPSKTLLHISKIINEAQSLNHLGVTFSTPKLDIDKIRTWKNDVIEKLSKGISSLANAR</sequence>
<protein>
    <recommendedName>
        <fullName evidence="8">FAD/NAD(P)-binding domain-containing protein</fullName>
    </recommendedName>
</protein>
<evidence type="ECO:0000256" key="2">
    <source>
        <dbReference type="ARBA" id="ARBA00007532"/>
    </source>
</evidence>
<organism evidence="9">
    <name type="scientific">marine metagenome</name>
    <dbReference type="NCBI Taxonomy" id="408172"/>
    <lineage>
        <taxon>unclassified sequences</taxon>
        <taxon>metagenomes</taxon>
        <taxon>ecological metagenomes</taxon>
    </lineage>
</organism>
<dbReference type="GO" id="GO:0050660">
    <property type="term" value="F:flavin adenine dinucleotide binding"/>
    <property type="evidence" value="ECO:0007669"/>
    <property type="project" value="TreeGrafter"/>
</dbReference>
<evidence type="ECO:0000259" key="8">
    <source>
        <dbReference type="Pfam" id="PF07992"/>
    </source>
</evidence>
<dbReference type="PANTHER" id="PTHR22912:SF160">
    <property type="entry name" value="DIHYDROLIPOYL DEHYDROGENASE"/>
    <property type="match status" value="1"/>
</dbReference>
<dbReference type="InterPro" id="IPR036188">
    <property type="entry name" value="FAD/NAD-bd_sf"/>
</dbReference>
<feature type="domain" description="FAD/NAD(P)-binding" evidence="8">
    <location>
        <begin position="8"/>
        <end position="106"/>
    </location>
</feature>
<comment type="cofactor">
    <cofactor evidence="1">
        <name>FAD</name>
        <dbReference type="ChEBI" id="CHEBI:57692"/>
    </cofactor>
</comment>
<dbReference type="GO" id="GO:0006103">
    <property type="term" value="P:2-oxoglutarate metabolic process"/>
    <property type="evidence" value="ECO:0007669"/>
    <property type="project" value="TreeGrafter"/>
</dbReference>
<keyword evidence="7" id="KW-0676">Redox-active center</keyword>
<evidence type="ECO:0000256" key="1">
    <source>
        <dbReference type="ARBA" id="ARBA00001974"/>
    </source>
</evidence>
<gene>
    <name evidence="9" type="ORF">METZ01_LOCUS427403</name>
</gene>
<keyword evidence="3" id="KW-0285">Flavoprotein</keyword>
<dbReference type="InterPro" id="IPR050151">
    <property type="entry name" value="Class-I_Pyr_Nuc-Dis_Oxidored"/>
</dbReference>
<keyword evidence="6" id="KW-1015">Disulfide bond</keyword>
<evidence type="ECO:0000256" key="3">
    <source>
        <dbReference type="ARBA" id="ARBA00022630"/>
    </source>
</evidence>
<proteinExistence type="inferred from homology"/>
<dbReference type="Pfam" id="PF07992">
    <property type="entry name" value="Pyr_redox_2"/>
    <property type="match status" value="1"/>
</dbReference>
<dbReference type="EMBL" id="UINC01170488">
    <property type="protein sequence ID" value="SVD74549.1"/>
    <property type="molecule type" value="Genomic_DNA"/>
</dbReference>
<evidence type="ECO:0000313" key="9">
    <source>
        <dbReference type="EMBL" id="SVD74549.1"/>
    </source>
</evidence>